<gene>
    <name evidence="2" type="ORF">CTEN210_02017</name>
</gene>
<feature type="compositionally biased region" description="Polar residues" evidence="1">
    <location>
        <begin position="220"/>
        <end position="229"/>
    </location>
</feature>
<keyword evidence="3" id="KW-1185">Reference proteome</keyword>
<feature type="region of interest" description="Disordered" evidence="1">
    <location>
        <begin position="201"/>
        <end position="238"/>
    </location>
</feature>
<accession>A0AAD3H0G7</accession>
<comment type="caution">
    <text evidence="2">The sequence shown here is derived from an EMBL/GenBank/DDBJ whole genome shotgun (WGS) entry which is preliminary data.</text>
</comment>
<proteinExistence type="predicted"/>
<evidence type="ECO:0000313" key="3">
    <source>
        <dbReference type="Proteomes" id="UP001054902"/>
    </source>
</evidence>
<evidence type="ECO:0000256" key="1">
    <source>
        <dbReference type="SAM" id="MobiDB-lite"/>
    </source>
</evidence>
<protein>
    <submittedName>
        <fullName evidence="2">Uncharacterized protein</fullName>
    </submittedName>
</protein>
<dbReference type="Proteomes" id="UP001054902">
    <property type="component" value="Unassembled WGS sequence"/>
</dbReference>
<reference evidence="2 3" key="1">
    <citation type="journal article" date="2021" name="Sci. Rep.">
        <title>The genome of the diatom Chaetoceros tenuissimus carries an ancient integrated fragment of an extant virus.</title>
        <authorList>
            <person name="Hongo Y."/>
            <person name="Kimura K."/>
            <person name="Takaki Y."/>
            <person name="Yoshida Y."/>
            <person name="Baba S."/>
            <person name="Kobayashi G."/>
            <person name="Nagasaki K."/>
            <person name="Hano T."/>
            <person name="Tomaru Y."/>
        </authorList>
    </citation>
    <scope>NUCLEOTIDE SEQUENCE [LARGE SCALE GENOMIC DNA]</scope>
    <source>
        <strain evidence="2 3">NIES-3715</strain>
    </source>
</reference>
<dbReference type="EMBL" id="BLLK01000020">
    <property type="protein sequence ID" value="GFH45543.1"/>
    <property type="molecule type" value="Genomic_DNA"/>
</dbReference>
<name>A0AAD3H0G7_9STRA</name>
<evidence type="ECO:0000313" key="2">
    <source>
        <dbReference type="EMBL" id="GFH45543.1"/>
    </source>
</evidence>
<organism evidence="2 3">
    <name type="scientific">Chaetoceros tenuissimus</name>
    <dbReference type="NCBI Taxonomy" id="426638"/>
    <lineage>
        <taxon>Eukaryota</taxon>
        <taxon>Sar</taxon>
        <taxon>Stramenopiles</taxon>
        <taxon>Ochrophyta</taxon>
        <taxon>Bacillariophyta</taxon>
        <taxon>Coscinodiscophyceae</taxon>
        <taxon>Chaetocerotophycidae</taxon>
        <taxon>Chaetocerotales</taxon>
        <taxon>Chaetocerotaceae</taxon>
        <taxon>Chaetoceros</taxon>
    </lineage>
</organism>
<dbReference type="AlphaFoldDB" id="A0AAD3H0G7"/>
<sequence length="238" mass="26516">MPKLPSRKQSRNFFSSYSESDLSEGLSHSQAAAARRVSFDDFPNSSDDTDVTTRFLTPSSCQHSCCSPSASTAASPLTLSKKAAHNQHGLTSKHTLTRGLNLLQEQCTTTERKRKTIQSVSEDDMAWKDEVTSESCPGSCSIHQPLHHHSRKGCDANFPGHEDWGQYIDFLPSTEPLPKKRRFLKCDHSNRALSHCNNKTPKRQLSTPNMHAKGEYTRSYAVNSPTNEISAARKRISP</sequence>